<keyword evidence="3" id="KW-1185">Reference proteome</keyword>
<gene>
    <name evidence="2" type="ORF">JY651_14760</name>
</gene>
<accession>A0ABX7P6M1</accession>
<dbReference type="Proteomes" id="UP000662747">
    <property type="component" value="Chromosome"/>
</dbReference>
<protein>
    <recommendedName>
        <fullName evidence="4">Lipoprotein</fullName>
    </recommendedName>
</protein>
<organism evidence="2 3">
    <name type="scientific">Pyxidicoccus parkwayensis</name>
    <dbReference type="NCBI Taxonomy" id="2813578"/>
    <lineage>
        <taxon>Bacteria</taxon>
        <taxon>Pseudomonadati</taxon>
        <taxon>Myxococcota</taxon>
        <taxon>Myxococcia</taxon>
        <taxon>Myxococcales</taxon>
        <taxon>Cystobacterineae</taxon>
        <taxon>Myxococcaceae</taxon>
        <taxon>Pyxidicoccus</taxon>
    </lineage>
</organism>
<evidence type="ECO:0008006" key="4">
    <source>
        <dbReference type="Google" id="ProtNLM"/>
    </source>
</evidence>
<feature type="compositionally biased region" description="Pro residues" evidence="1">
    <location>
        <begin position="293"/>
        <end position="309"/>
    </location>
</feature>
<feature type="region of interest" description="Disordered" evidence="1">
    <location>
        <begin position="287"/>
        <end position="309"/>
    </location>
</feature>
<dbReference type="RefSeq" id="WP_206727656.1">
    <property type="nucleotide sequence ID" value="NZ_CP071090.1"/>
</dbReference>
<proteinExistence type="predicted"/>
<dbReference type="EMBL" id="CP071090">
    <property type="protein sequence ID" value="QSQ26106.1"/>
    <property type="molecule type" value="Genomic_DNA"/>
</dbReference>
<evidence type="ECO:0000313" key="2">
    <source>
        <dbReference type="EMBL" id="QSQ26106.1"/>
    </source>
</evidence>
<evidence type="ECO:0000256" key="1">
    <source>
        <dbReference type="SAM" id="MobiDB-lite"/>
    </source>
</evidence>
<name>A0ABX7P6M1_9BACT</name>
<reference evidence="2 3" key="1">
    <citation type="submission" date="2021-02" db="EMBL/GenBank/DDBJ databases">
        <title>De Novo genome assembly of isolated myxobacteria.</title>
        <authorList>
            <person name="Stevens D.C."/>
        </authorList>
    </citation>
    <scope>NUCLEOTIDE SEQUENCE [LARGE SCALE GENOMIC DNA]</scope>
    <source>
        <strain evidence="3">SCPEA02</strain>
    </source>
</reference>
<evidence type="ECO:0000313" key="3">
    <source>
        <dbReference type="Proteomes" id="UP000662747"/>
    </source>
</evidence>
<sequence length="309" mass="32931">MAVVTSGLRGLALVLVGAALGCGDSLVDDAYSGTPLFTVPGNVTGTSEHVGSEHPDVSVAVFWSLRGMPYGEQDVFVEQQGTAIRAEYYRNFELRIFDEPGPEHLITRPSGAKVGVAWLGAYQDTNGNRRRDDTEPLIGGSPGRVLIRAPQRLSAQDSPTGAALPEGWYFVSTPLECRPPPPDEPPAPAQDCGVPLGISCRVDAECGANGVCIHELIGPWPGGACAIVEPPPSNCRQKGSVLLRVPEEESKAYWLKSCNVTADCEREPPYQCDQQLRACRPTASIAVEMNDKGPPPSYCKPDGPSPTPP</sequence>